<dbReference type="InterPro" id="IPR029063">
    <property type="entry name" value="SAM-dependent_MTases_sf"/>
</dbReference>
<organism evidence="2 3">
    <name type="scientific">Grifola frondosa</name>
    <name type="common">Maitake</name>
    <name type="synonym">Polyporus frondosus</name>
    <dbReference type="NCBI Taxonomy" id="5627"/>
    <lineage>
        <taxon>Eukaryota</taxon>
        <taxon>Fungi</taxon>
        <taxon>Dikarya</taxon>
        <taxon>Basidiomycota</taxon>
        <taxon>Agaricomycotina</taxon>
        <taxon>Agaricomycetes</taxon>
        <taxon>Polyporales</taxon>
        <taxon>Grifolaceae</taxon>
        <taxon>Grifola</taxon>
    </lineage>
</organism>
<feature type="region of interest" description="Disordered" evidence="1">
    <location>
        <begin position="83"/>
        <end position="102"/>
    </location>
</feature>
<evidence type="ECO:0000313" key="3">
    <source>
        <dbReference type="Proteomes" id="UP000092993"/>
    </source>
</evidence>
<keyword evidence="3" id="KW-1185">Reference proteome</keyword>
<proteinExistence type="predicted"/>
<accession>A0A1C7M3Y8</accession>
<dbReference type="SUPFAM" id="SSF53335">
    <property type="entry name" value="S-adenosyl-L-methionine-dependent methyltransferases"/>
    <property type="match status" value="1"/>
</dbReference>
<dbReference type="OrthoDB" id="66144at2759"/>
<reference evidence="2 3" key="1">
    <citation type="submission" date="2016-03" db="EMBL/GenBank/DDBJ databases">
        <title>Whole genome sequencing of Grifola frondosa 9006-11.</title>
        <authorList>
            <person name="Min B."/>
            <person name="Park H."/>
            <person name="Kim J.-G."/>
            <person name="Cho H."/>
            <person name="Oh Y.-L."/>
            <person name="Kong W.-S."/>
            <person name="Choi I.-G."/>
        </authorList>
    </citation>
    <scope>NUCLEOTIDE SEQUENCE [LARGE SCALE GENOMIC DNA]</scope>
    <source>
        <strain evidence="2 3">9006-11</strain>
    </source>
</reference>
<name>A0A1C7M3Y8_GRIFR</name>
<dbReference type="OMA" id="IKETWGW"/>
<gene>
    <name evidence="2" type="ORF">A0H81_08320</name>
</gene>
<dbReference type="AlphaFoldDB" id="A0A1C7M3Y8"/>
<protein>
    <submittedName>
        <fullName evidence="2">Uncharacterized protein C17A5.05c</fullName>
    </submittedName>
</protein>
<dbReference type="EMBL" id="LUGG01000011">
    <property type="protein sequence ID" value="OBZ71660.1"/>
    <property type="molecule type" value="Genomic_DNA"/>
</dbReference>
<evidence type="ECO:0000256" key="1">
    <source>
        <dbReference type="SAM" id="MobiDB-lite"/>
    </source>
</evidence>
<sequence>MRANYTDHGVDEYYRRVGATYRNPHYPGIRSCIILWLNKWWEKELVRMESDKFLVLDLACGSGEVTAAVLDWWQLGRVAYSDQQSLGPPARRNGARPPPIGPDLPKPSILAADPYTAQAFHTRTGLYAAQHSFRDIAEGALTNMIPISPPVSHDGSSSGHGAPSMETPVVEMVICSFALHLIEKPSELFTLLRELSTKCRWLVVLAPHKKPDIKDGWGWRKWDTDTWAECGINDSTGEFLEERVHCRVYRSVNV</sequence>
<comment type="caution">
    <text evidence="2">The sequence shown here is derived from an EMBL/GenBank/DDBJ whole genome shotgun (WGS) entry which is preliminary data.</text>
</comment>
<dbReference type="Proteomes" id="UP000092993">
    <property type="component" value="Unassembled WGS sequence"/>
</dbReference>
<evidence type="ECO:0000313" key="2">
    <source>
        <dbReference type="EMBL" id="OBZ71660.1"/>
    </source>
</evidence>